<keyword evidence="3" id="KW-0560">Oxidoreductase</keyword>
<evidence type="ECO:0000313" key="6">
    <source>
        <dbReference type="EMBL" id="MBB6049964.1"/>
    </source>
</evidence>
<dbReference type="GO" id="GO:0046872">
    <property type="term" value="F:metal ion binding"/>
    <property type="evidence" value="ECO:0007669"/>
    <property type="project" value="UniProtKB-KW"/>
</dbReference>
<dbReference type="Proteomes" id="UP000520814">
    <property type="component" value="Unassembled WGS sequence"/>
</dbReference>
<proteinExistence type="predicted"/>
<dbReference type="SUPFAM" id="SSF51905">
    <property type="entry name" value="FAD/NAD(P)-binding domain"/>
    <property type="match status" value="1"/>
</dbReference>
<name>A0A7W9SQ73_ARMRO</name>
<accession>A0A7W9SQ73</accession>
<evidence type="ECO:0000256" key="4">
    <source>
        <dbReference type="ARBA" id="ARBA00023004"/>
    </source>
</evidence>
<keyword evidence="7" id="KW-1185">Reference proteome</keyword>
<keyword evidence="2" id="KW-0479">Metal-binding</keyword>
<dbReference type="InterPro" id="IPR039650">
    <property type="entry name" value="HdrA-like"/>
</dbReference>
<keyword evidence="1" id="KW-0004">4Fe-4S</keyword>
<reference evidence="6 7" key="1">
    <citation type="submission" date="2020-08" db="EMBL/GenBank/DDBJ databases">
        <title>Genomic Encyclopedia of Type Strains, Phase IV (KMG-IV): sequencing the most valuable type-strain genomes for metagenomic binning, comparative biology and taxonomic classification.</title>
        <authorList>
            <person name="Goeker M."/>
        </authorList>
    </citation>
    <scope>NUCLEOTIDE SEQUENCE [LARGE SCALE GENOMIC DNA]</scope>
    <source>
        <strain evidence="6 7">DSM 23562</strain>
    </source>
</reference>
<evidence type="ECO:0000313" key="7">
    <source>
        <dbReference type="Proteomes" id="UP000520814"/>
    </source>
</evidence>
<dbReference type="EMBL" id="JACHGW010000002">
    <property type="protein sequence ID" value="MBB6049964.1"/>
    <property type="molecule type" value="Genomic_DNA"/>
</dbReference>
<keyword evidence="5" id="KW-0411">Iron-sulfur</keyword>
<protein>
    <recommendedName>
        <fullName evidence="8">FAD dependent oxidoreductase</fullName>
    </recommendedName>
</protein>
<dbReference type="Gene3D" id="3.50.50.60">
    <property type="entry name" value="FAD/NAD(P)-binding domain"/>
    <property type="match status" value="1"/>
</dbReference>
<gene>
    <name evidence="6" type="ORF">HNQ39_001755</name>
</gene>
<comment type="caution">
    <text evidence="6">The sequence shown here is derived from an EMBL/GenBank/DDBJ whole genome shotgun (WGS) entry which is preliminary data.</text>
</comment>
<dbReference type="GO" id="GO:0016491">
    <property type="term" value="F:oxidoreductase activity"/>
    <property type="evidence" value="ECO:0007669"/>
    <property type="project" value="UniProtKB-KW"/>
</dbReference>
<dbReference type="AlphaFoldDB" id="A0A7W9SQ73"/>
<evidence type="ECO:0008006" key="8">
    <source>
        <dbReference type="Google" id="ProtNLM"/>
    </source>
</evidence>
<dbReference type="InterPro" id="IPR036188">
    <property type="entry name" value="FAD/NAD-bd_sf"/>
</dbReference>
<evidence type="ECO:0000256" key="5">
    <source>
        <dbReference type="ARBA" id="ARBA00023014"/>
    </source>
</evidence>
<organism evidence="6 7">
    <name type="scientific">Armatimonas rosea</name>
    <dbReference type="NCBI Taxonomy" id="685828"/>
    <lineage>
        <taxon>Bacteria</taxon>
        <taxon>Bacillati</taxon>
        <taxon>Armatimonadota</taxon>
        <taxon>Armatimonadia</taxon>
        <taxon>Armatimonadales</taxon>
        <taxon>Armatimonadaceae</taxon>
        <taxon>Armatimonas</taxon>
    </lineage>
</organism>
<keyword evidence="4" id="KW-0408">Iron</keyword>
<dbReference type="GO" id="GO:0051539">
    <property type="term" value="F:4 iron, 4 sulfur cluster binding"/>
    <property type="evidence" value="ECO:0007669"/>
    <property type="project" value="UniProtKB-KW"/>
</dbReference>
<evidence type="ECO:0000256" key="2">
    <source>
        <dbReference type="ARBA" id="ARBA00022723"/>
    </source>
</evidence>
<dbReference type="PANTHER" id="PTHR43498">
    <property type="entry name" value="FERREDOXIN:COB-COM HETERODISULFIDE REDUCTASE SUBUNIT A"/>
    <property type="match status" value="1"/>
</dbReference>
<dbReference type="Pfam" id="PF12831">
    <property type="entry name" value="FAD_oxidored"/>
    <property type="match status" value="1"/>
</dbReference>
<evidence type="ECO:0000256" key="3">
    <source>
        <dbReference type="ARBA" id="ARBA00023002"/>
    </source>
</evidence>
<dbReference type="RefSeq" id="WP_184194029.1">
    <property type="nucleotide sequence ID" value="NZ_JACHGW010000002.1"/>
</dbReference>
<sequence>MADMTSLFYWKPPTGTQKPHTRHADLCVYGGTASGVIAAVQAARLGLHVLLIAPERHVGGLTTGGLSFTDTGRKEAIGGLAREVYSRIGAKYGKAEEWNFEPHVAEEVLTELLAEVRVVPYTGQFLAAVKKSRGRLVSLTTEEGLTVEAAVFIDATYEGDLMAKAGVSYTVGRESNKTYSETLNGYQIRDKHQFLKPVSPYVVEDDPKSGLLPGIQPRPLAPGSGDKSVQAYCFRLCLTKTPANKLAYPKPEGYDPRDYELLARYIKAGANEFFNKFDPLQKGKFDKNNHGGFSTDFIGANHKYPEAHYAEREAIFQAHVRYQQGLMWYMGNEPTVPAELRERWSEWGLCRDEFVEAGGWSRQLYIREARRMVTDTVMTEHHCKGKLKVEDSVGLGSYNMDSHNCNRVVVDGFVKNEGDVQVSTPPYAISYRAIVPREHECKNLFVPVCLASSHIAYGSIRMEPVFMILGQSAALAAWLTIENGYPSVQQLPYGLLEQALKQAKQVLAWKK</sequence>
<evidence type="ECO:0000256" key="1">
    <source>
        <dbReference type="ARBA" id="ARBA00022485"/>
    </source>
</evidence>
<dbReference type="PANTHER" id="PTHR43498:SF1">
    <property type="entry name" value="COB--COM HETERODISULFIDE REDUCTASE IRON-SULFUR SUBUNIT A"/>
    <property type="match status" value="1"/>
</dbReference>